<evidence type="ECO:0000313" key="3">
    <source>
        <dbReference type="Proteomes" id="UP000427769"/>
    </source>
</evidence>
<dbReference type="InterPro" id="IPR029787">
    <property type="entry name" value="Nucleotide_cyclase"/>
</dbReference>
<dbReference type="InterPro" id="IPR043128">
    <property type="entry name" value="Rev_trsase/Diguanyl_cyclase"/>
</dbReference>
<reference evidence="2 3" key="1">
    <citation type="submission" date="2019-11" db="EMBL/GenBank/DDBJ databases">
        <title>Comparative genomics of hydrocarbon-degrading Desulfosarcina strains.</title>
        <authorList>
            <person name="Watanabe M."/>
            <person name="Kojima H."/>
            <person name="Fukui M."/>
        </authorList>
    </citation>
    <scope>NUCLEOTIDE SEQUENCE [LARGE SCALE GENOMIC DNA]</scope>
    <source>
        <strain evidence="2 3">PP31</strain>
    </source>
</reference>
<feature type="domain" description="GGDEF" evidence="1">
    <location>
        <begin position="1"/>
        <end position="63"/>
    </location>
</feature>
<evidence type="ECO:0000313" key="2">
    <source>
        <dbReference type="EMBL" id="BBO78340.1"/>
    </source>
</evidence>
<dbReference type="PROSITE" id="PS50887">
    <property type="entry name" value="GGDEF"/>
    <property type="match status" value="1"/>
</dbReference>
<dbReference type="Proteomes" id="UP000427769">
    <property type="component" value="Chromosome"/>
</dbReference>
<gene>
    <name evidence="2" type="ORF">DSCW_57570</name>
</gene>
<dbReference type="AlphaFoldDB" id="A0A5K7ZC03"/>
<protein>
    <recommendedName>
        <fullName evidence="1">GGDEF domain-containing protein</fullName>
    </recommendedName>
</protein>
<dbReference type="Gene3D" id="3.30.70.270">
    <property type="match status" value="1"/>
</dbReference>
<dbReference type="KEGG" id="dwd:DSCW_57570"/>
<evidence type="ECO:0000259" key="1">
    <source>
        <dbReference type="PROSITE" id="PS50887"/>
    </source>
</evidence>
<proteinExistence type="predicted"/>
<sequence length="63" mass="7002">MPIRFLPRFYTSTPLTIEGSRIRFSVSIGLTATLGPTLEATINHADQLLYQAKNQGRNRVIVG</sequence>
<name>A0A5K7ZC03_9BACT</name>
<keyword evidence="3" id="KW-1185">Reference proteome</keyword>
<accession>A0A5K7ZC03</accession>
<dbReference type="SUPFAM" id="SSF55073">
    <property type="entry name" value="Nucleotide cyclase"/>
    <property type="match status" value="1"/>
</dbReference>
<dbReference type="InterPro" id="IPR000160">
    <property type="entry name" value="GGDEF_dom"/>
</dbReference>
<dbReference type="Pfam" id="PF00990">
    <property type="entry name" value="GGDEF"/>
    <property type="match status" value="1"/>
</dbReference>
<dbReference type="EMBL" id="AP021875">
    <property type="protein sequence ID" value="BBO78340.1"/>
    <property type="molecule type" value="Genomic_DNA"/>
</dbReference>
<organism evidence="2 3">
    <name type="scientific">Desulfosarcina widdelii</name>
    <dbReference type="NCBI Taxonomy" id="947919"/>
    <lineage>
        <taxon>Bacteria</taxon>
        <taxon>Pseudomonadati</taxon>
        <taxon>Thermodesulfobacteriota</taxon>
        <taxon>Desulfobacteria</taxon>
        <taxon>Desulfobacterales</taxon>
        <taxon>Desulfosarcinaceae</taxon>
        <taxon>Desulfosarcina</taxon>
    </lineage>
</organism>